<dbReference type="Proteomes" id="UP000008467">
    <property type="component" value="Chromosome"/>
</dbReference>
<dbReference type="InterPro" id="IPR001088">
    <property type="entry name" value="Glyco_hydro_4"/>
</dbReference>
<dbReference type="PANTHER" id="PTHR32092">
    <property type="entry name" value="6-PHOSPHO-BETA-GLUCOSIDASE-RELATED"/>
    <property type="match status" value="1"/>
</dbReference>
<dbReference type="GO" id="GO:0005975">
    <property type="term" value="P:carbohydrate metabolic process"/>
    <property type="evidence" value="ECO:0007669"/>
    <property type="project" value="InterPro"/>
</dbReference>
<keyword evidence="11" id="KW-0170">Cobalt</keyword>
<dbReference type="InterPro" id="IPR022616">
    <property type="entry name" value="Glyco_hydro_4_C"/>
</dbReference>
<gene>
    <name evidence="15" type="ordered locus">Clole_3971</name>
</gene>
<evidence type="ECO:0000256" key="5">
    <source>
        <dbReference type="ARBA" id="ARBA00022801"/>
    </source>
</evidence>
<evidence type="ECO:0000256" key="10">
    <source>
        <dbReference type="PIRSR" id="PIRSR601088-2"/>
    </source>
</evidence>
<accession>F2JKD4</accession>
<name>F2JKD4_CELLD</name>
<evidence type="ECO:0000256" key="7">
    <source>
        <dbReference type="ARBA" id="ARBA00023211"/>
    </source>
</evidence>
<keyword evidence="7 11" id="KW-0464">Manganese</keyword>
<evidence type="ECO:0000256" key="3">
    <source>
        <dbReference type="ARBA" id="ARBA00011881"/>
    </source>
</evidence>
<dbReference type="GO" id="GO:0046872">
    <property type="term" value="F:metal ion binding"/>
    <property type="evidence" value="ECO:0007669"/>
    <property type="project" value="UniProtKB-KW"/>
</dbReference>
<keyword evidence="5 13" id="KW-0378">Hydrolase</keyword>
<dbReference type="Pfam" id="PF02056">
    <property type="entry name" value="Glyco_hydro_4"/>
    <property type="match status" value="1"/>
</dbReference>
<evidence type="ECO:0000313" key="16">
    <source>
        <dbReference type="Proteomes" id="UP000008467"/>
    </source>
</evidence>
<feature type="domain" description="Glycosyl hydrolase family 4 C-terminal" evidence="14">
    <location>
        <begin position="211"/>
        <end position="436"/>
    </location>
</feature>
<dbReference type="HOGENOM" id="CLU_045951_1_1_9"/>
<keyword evidence="11" id="KW-0408">Iron</keyword>
<dbReference type="InterPro" id="IPR053715">
    <property type="entry name" value="GH4_Enzyme_sf"/>
</dbReference>
<evidence type="ECO:0000256" key="9">
    <source>
        <dbReference type="ARBA" id="ARBA00023295"/>
    </source>
</evidence>
<evidence type="ECO:0000256" key="1">
    <source>
        <dbReference type="ARBA" id="ARBA00001936"/>
    </source>
</evidence>
<feature type="binding site" evidence="11">
    <location>
        <position position="179"/>
    </location>
    <ligand>
        <name>Mn(2+)</name>
        <dbReference type="ChEBI" id="CHEBI:29035"/>
    </ligand>
</feature>
<dbReference type="GO" id="GO:0004557">
    <property type="term" value="F:alpha-galactosidase activity"/>
    <property type="evidence" value="ECO:0007669"/>
    <property type="project" value="UniProtKB-EC"/>
</dbReference>
<dbReference type="eggNOG" id="COG1486">
    <property type="taxonomic scope" value="Bacteria"/>
</dbReference>
<keyword evidence="9 13" id="KW-0326">Glycosidase</keyword>
<evidence type="ECO:0000256" key="2">
    <source>
        <dbReference type="ARBA" id="ARBA00010141"/>
    </source>
</evidence>
<dbReference type="SUPFAM" id="SSF51735">
    <property type="entry name" value="NAD(P)-binding Rossmann-fold domains"/>
    <property type="match status" value="1"/>
</dbReference>
<comment type="subunit">
    <text evidence="3">Homotetramer.</text>
</comment>
<dbReference type="RefSeq" id="WP_013658922.1">
    <property type="nucleotide sequence ID" value="NC_015275.1"/>
</dbReference>
<feature type="site" description="Increases basicity of active site Tyr" evidence="12">
    <location>
        <position position="119"/>
    </location>
</feature>
<keyword evidence="11" id="KW-0533">Nickel</keyword>
<comment type="cofactor">
    <cofactor evidence="1">
        <name>Mn(2+)</name>
        <dbReference type="ChEBI" id="CHEBI:29035"/>
    </cofactor>
</comment>
<dbReference type="EMBL" id="CP002582">
    <property type="protein sequence ID" value="ADZ85649.1"/>
    <property type="molecule type" value="Genomic_DNA"/>
</dbReference>
<dbReference type="AlphaFoldDB" id="F2JKD4"/>
<dbReference type="Gene3D" id="3.90.1820.10">
    <property type="entry name" value="AglA-like glucosidase"/>
    <property type="match status" value="1"/>
</dbReference>
<organism evidence="15 16">
    <name type="scientific">Cellulosilyticum lentocellum (strain ATCC 49066 / DSM 5427 / NCIMB 11756 / RHM5)</name>
    <name type="common">Clostridium lentocellum</name>
    <dbReference type="NCBI Taxonomy" id="642492"/>
    <lineage>
        <taxon>Bacteria</taxon>
        <taxon>Bacillati</taxon>
        <taxon>Bacillota</taxon>
        <taxon>Clostridia</taxon>
        <taxon>Lachnospirales</taxon>
        <taxon>Cellulosilyticaceae</taxon>
        <taxon>Cellulosilyticum</taxon>
    </lineage>
</organism>
<sequence>MNYLENKVEDVQIAYIGGGSRGWAWGLMSDLASEPSLSGTVRLYDIDMHAAQTNEIIGNKLNELENIQSHWNYTAISSLKEALTGADFVVISILPGTFKEMYSDVHTPEKYGIYQAVGDTVGPGGYIRALRTIPMYEEIALAIKAYSPDAWVINYTNPMSVCVKTLYKVFPEIKAFGCCHEVFGTQKLLASMVKEVTGTENVSRTDIKINVLGINHFTWITEASYKGKDLFPMYESFVNQFYETGFQEDEKDHWMNNSFESAQRVKFDLFKRFGVIAAAGDRHLAEAVNGKWYLKDPETVAEWKFGLTTVDWRINDLNSRLERGTRLANGEETFELKETGEEGVLQIKALLGLTDLVTNVNIPNTGQIPNLPLGTIVETNALFRKDRVEPIMAGNIPNPIYGMVATHVSNQETIVEAGLSGNKKLAFSAFINDPLVTLPYAEAEALFEEMLNNTRKYLQKNFK</sequence>
<evidence type="ECO:0000313" key="15">
    <source>
        <dbReference type="EMBL" id="ADZ85649.1"/>
    </source>
</evidence>
<keyword evidence="6 13" id="KW-0520">NAD</keyword>
<evidence type="ECO:0000256" key="6">
    <source>
        <dbReference type="ARBA" id="ARBA00023027"/>
    </source>
</evidence>
<evidence type="ECO:0000256" key="13">
    <source>
        <dbReference type="RuleBase" id="RU361152"/>
    </source>
</evidence>
<proteinExistence type="inferred from homology"/>
<comment type="cofactor">
    <cofactor evidence="13">
        <name>NAD(+)</name>
        <dbReference type="ChEBI" id="CHEBI:57540"/>
    </cofactor>
    <text evidence="13">Binds 1 NAD(+) per subunit.</text>
</comment>
<keyword evidence="4 11" id="KW-0479">Metal-binding</keyword>
<comment type="similarity">
    <text evidence="2 13">Belongs to the glycosyl hydrolase 4 family.</text>
</comment>
<dbReference type="EC" id="3.2.1.22" evidence="15"/>
<feature type="binding site" evidence="10">
    <location>
        <position position="157"/>
    </location>
    <ligand>
        <name>substrate</name>
    </ligand>
</feature>
<feature type="binding site" evidence="11">
    <location>
        <position position="216"/>
    </location>
    <ligand>
        <name>Mn(2+)</name>
        <dbReference type="ChEBI" id="CHEBI:29035"/>
    </ligand>
</feature>
<evidence type="ECO:0000256" key="8">
    <source>
        <dbReference type="ARBA" id="ARBA00023277"/>
    </source>
</evidence>
<dbReference type="STRING" id="642492.Clole_3971"/>
<protein>
    <submittedName>
        <fullName evidence="15">Alpha-galactosidase</fullName>
        <ecNumber evidence="15">3.2.1.22</ecNumber>
    </submittedName>
</protein>
<dbReference type="KEGG" id="cle:Clole_3971"/>
<evidence type="ECO:0000256" key="4">
    <source>
        <dbReference type="ARBA" id="ARBA00022723"/>
    </source>
</evidence>
<dbReference type="Pfam" id="PF11975">
    <property type="entry name" value="Glyco_hydro_4C"/>
    <property type="match status" value="1"/>
</dbReference>
<dbReference type="SUPFAM" id="SSF56327">
    <property type="entry name" value="LDH C-terminal domain-like"/>
    <property type="match status" value="1"/>
</dbReference>
<keyword evidence="16" id="KW-1185">Reference proteome</keyword>
<keyword evidence="8" id="KW-0119">Carbohydrate metabolism</keyword>
<dbReference type="InterPro" id="IPR036291">
    <property type="entry name" value="NAD(P)-bd_dom_sf"/>
</dbReference>
<dbReference type="PRINTS" id="PR00732">
    <property type="entry name" value="GLHYDRLASE4"/>
</dbReference>
<dbReference type="InterPro" id="IPR015955">
    <property type="entry name" value="Lactate_DH/Glyco_Ohase_4_C"/>
</dbReference>
<dbReference type="PANTHER" id="PTHR32092:SF2">
    <property type="entry name" value="ALPHA-GALACTURONIDASE"/>
    <property type="match status" value="1"/>
</dbReference>
<dbReference type="GO" id="GO:0016616">
    <property type="term" value="F:oxidoreductase activity, acting on the CH-OH group of donors, NAD or NADP as acceptor"/>
    <property type="evidence" value="ECO:0007669"/>
    <property type="project" value="InterPro"/>
</dbReference>
<evidence type="ECO:0000256" key="11">
    <source>
        <dbReference type="PIRSR" id="PIRSR601088-3"/>
    </source>
</evidence>
<evidence type="ECO:0000259" key="14">
    <source>
        <dbReference type="Pfam" id="PF11975"/>
    </source>
</evidence>
<reference evidence="15 16" key="1">
    <citation type="journal article" date="2011" name="J. Bacteriol.">
        <title>Complete genome sequence of the cellulose-degrading bacterium Cellulosilyticum lentocellum.</title>
        <authorList>
            <consortium name="US DOE Joint Genome Institute"/>
            <person name="Miller D.A."/>
            <person name="Suen G."/>
            <person name="Bruce D."/>
            <person name="Copeland A."/>
            <person name="Cheng J.F."/>
            <person name="Detter C."/>
            <person name="Goodwin L.A."/>
            <person name="Han C.S."/>
            <person name="Hauser L.J."/>
            <person name="Land M.L."/>
            <person name="Lapidus A."/>
            <person name="Lucas S."/>
            <person name="Meincke L."/>
            <person name="Pitluck S."/>
            <person name="Tapia R."/>
            <person name="Teshima H."/>
            <person name="Woyke T."/>
            <person name="Fox B.G."/>
            <person name="Angert E.R."/>
            <person name="Currie C.R."/>
        </authorList>
    </citation>
    <scope>NUCLEOTIDE SEQUENCE [LARGE SCALE GENOMIC DNA]</scope>
    <source>
        <strain evidence="16">ATCC 49066 / DSM 5427 / NCIMB 11756 / RHM5</strain>
    </source>
</reference>
<evidence type="ECO:0000256" key="12">
    <source>
        <dbReference type="PIRSR" id="PIRSR601088-4"/>
    </source>
</evidence>